<protein>
    <submittedName>
        <fullName evidence="2">Uncharacterized protein</fullName>
    </submittedName>
</protein>
<feature type="region of interest" description="Disordered" evidence="1">
    <location>
        <begin position="1"/>
        <end position="45"/>
    </location>
</feature>
<organism evidence="2 3">
    <name type="scientific">Penicillium frequentans</name>
    <dbReference type="NCBI Taxonomy" id="3151616"/>
    <lineage>
        <taxon>Eukaryota</taxon>
        <taxon>Fungi</taxon>
        <taxon>Dikarya</taxon>
        <taxon>Ascomycota</taxon>
        <taxon>Pezizomycotina</taxon>
        <taxon>Eurotiomycetes</taxon>
        <taxon>Eurotiomycetidae</taxon>
        <taxon>Eurotiales</taxon>
        <taxon>Aspergillaceae</taxon>
        <taxon>Penicillium</taxon>
    </lineage>
</organism>
<evidence type="ECO:0000313" key="2">
    <source>
        <dbReference type="EMBL" id="KAJ5524235.1"/>
    </source>
</evidence>
<gene>
    <name evidence="2" type="ORF">N7494_010885</name>
</gene>
<dbReference type="Proteomes" id="UP001220324">
    <property type="component" value="Unassembled WGS sequence"/>
</dbReference>
<sequence>MSSYYEPQGWQAPAARQVSWEQPVPPSRSGSSSVSQREDSPAFSSQFDGMLNSSFFNCWPNPQFRFVSLRLEKK</sequence>
<reference evidence="2 3" key="1">
    <citation type="journal article" date="2023" name="IMA Fungus">
        <title>Comparative genomic study of the Penicillium genus elucidates a diverse pangenome and 15 lateral gene transfer events.</title>
        <authorList>
            <person name="Petersen C."/>
            <person name="Sorensen T."/>
            <person name="Nielsen M.R."/>
            <person name="Sondergaard T.E."/>
            <person name="Sorensen J.L."/>
            <person name="Fitzpatrick D.A."/>
            <person name="Frisvad J.C."/>
            <person name="Nielsen K.L."/>
        </authorList>
    </citation>
    <scope>NUCLEOTIDE SEQUENCE [LARGE SCALE GENOMIC DNA]</scope>
    <source>
        <strain evidence="2 3">IBT 35679</strain>
    </source>
</reference>
<keyword evidence="3" id="KW-1185">Reference proteome</keyword>
<dbReference type="AlphaFoldDB" id="A0AAD6CKE7"/>
<proteinExistence type="predicted"/>
<evidence type="ECO:0000256" key="1">
    <source>
        <dbReference type="SAM" id="MobiDB-lite"/>
    </source>
</evidence>
<dbReference type="EMBL" id="JAQIZZ010000008">
    <property type="protein sequence ID" value="KAJ5524235.1"/>
    <property type="molecule type" value="Genomic_DNA"/>
</dbReference>
<comment type="caution">
    <text evidence="2">The sequence shown here is derived from an EMBL/GenBank/DDBJ whole genome shotgun (WGS) entry which is preliminary data.</text>
</comment>
<accession>A0AAD6CKE7</accession>
<name>A0AAD6CKE7_9EURO</name>
<evidence type="ECO:0000313" key="3">
    <source>
        <dbReference type="Proteomes" id="UP001220324"/>
    </source>
</evidence>